<gene>
    <name evidence="5" type="ORF">P73_0770</name>
</gene>
<dbReference type="OrthoDB" id="9784774at2"/>
<dbReference type="RefSeq" id="WP_043868547.1">
    <property type="nucleotide sequence ID" value="NZ_CP004393.1"/>
</dbReference>
<proteinExistence type="predicted"/>
<dbReference type="PANTHER" id="PTHR23089">
    <property type="entry name" value="HISTIDINE TRIAD HIT PROTEIN"/>
    <property type="match status" value="1"/>
</dbReference>
<evidence type="ECO:0000313" key="5">
    <source>
        <dbReference type="EMBL" id="AJE45485.1"/>
    </source>
</evidence>
<dbReference type="KEGG" id="cid:P73_0770"/>
<dbReference type="PROSITE" id="PS51084">
    <property type="entry name" value="HIT_2"/>
    <property type="match status" value="1"/>
</dbReference>
<feature type="active site" description="Tele-AMP-histidine intermediate" evidence="1">
    <location>
        <position position="110"/>
    </location>
</feature>
<dbReference type="InterPro" id="IPR019808">
    <property type="entry name" value="Histidine_triad_CS"/>
</dbReference>
<dbReference type="Pfam" id="PF01230">
    <property type="entry name" value="HIT"/>
    <property type="match status" value="1"/>
</dbReference>
<evidence type="ECO:0000256" key="2">
    <source>
        <dbReference type="PIRSR" id="PIRSR601310-3"/>
    </source>
</evidence>
<dbReference type="Proteomes" id="UP000031521">
    <property type="component" value="Chromosome"/>
</dbReference>
<dbReference type="GO" id="GO:0003824">
    <property type="term" value="F:catalytic activity"/>
    <property type="evidence" value="ECO:0007669"/>
    <property type="project" value="InterPro"/>
</dbReference>
<dbReference type="AlphaFoldDB" id="A0A0B5DWH1"/>
<dbReference type="EMBL" id="CP004393">
    <property type="protein sequence ID" value="AJE45485.1"/>
    <property type="molecule type" value="Genomic_DNA"/>
</dbReference>
<dbReference type="STRING" id="1208324.P73_0770"/>
<dbReference type="InterPro" id="IPR036265">
    <property type="entry name" value="HIT-like_sf"/>
</dbReference>
<name>A0A0B5DWH1_9RHOB</name>
<feature type="short sequence motif" description="Histidine triad motif" evidence="2 3">
    <location>
        <begin position="108"/>
        <end position="112"/>
    </location>
</feature>
<dbReference type="InterPro" id="IPR001310">
    <property type="entry name" value="Histidine_triad_HIT"/>
</dbReference>
<protein>
    <submittedName>
        <fullName evidence="5">HIT-like protein</fullName>
    </submittedName>
</protein>
<dbReference type="HOGENOM" id="CLU_056776_8_1_5"/>
<reference evidence="5 6" key="1">
    <citation type="journal article" date="2014" name="Int. J. Syst. Evol. Microbiol.">
        <title>Celeribacter indicus sp. nov., a polycyclic aromatic hydrocarbon-degrading bacterium from deep-sea sediment and reclassification of Huaishuia halophila as Celeribacter halophilus comb. nov.</title>
        <authorList>
            <person name="Lai Q."/>
            <person name="Cao J."/>
            <person name="Yuan J."/>
            <person name="Li F."/>
            <person name="Shao Z."/>
        </authorList>
    </citation>
    <scope>NUCLEOTIDE SEQUENCE [LARGE SCALE GENOMIC DNA]</scope>
    <source>
        <strain evidence="5">P73</strain>
    </source>
</reference>
<evidence type="ECO:0000256" key="3">
    <source>
        <dbReference type="PROSITE-ProRule" id="PRU00464"/>
    </source>
</evidence>
<organism evidence="5 6">
    <name type="scientific">Celeribacter indicus</name>
    <dbReference type="NCBI Taxonomy" id="1208324"/>
    <lineage>
        <taxon>Bacteria</taxon>
        <taxon>Pseudomonadati</taxon>
        <taxon>Pseudomonadota</taxon>
        <taxon>Alphaproteobacteria</taxon>
        <taxon>Rhodobacterales</taxon>
        <taxon>Roseobacteraceae</taxon>
        <taxon>Celeribacter</taxon>
    </lineage>
</organism>
<feature type="domain" description="HIT" evidence="4">
    <location>
        <begin position="10"/>
        <end position="124"/>
    </location>
</feature>
<sequence>MPYAYDDQNVFAKILRGEIPCTPVHETEHTLAFPDISPKKKTHVLVIPKGPYRCYDHFMLAAGAEEQLDFFRAVAKVAEITGLAESAGGQGFRLICNSGAHSHQEVPHFHVHLLGGEPVGPLVLE</sequence>
<accession>A0A0B5DWH1</accession>
<dbReference type="Gene3D" id="3.30.428.10">
    <property type="entry name" value="HIT-like"/>
    <property type="match status" value="1"/>
</dbReference>
<keyword evidence="6" id="KW-1185">Reference proteome</keyword>
<evidence type="ECO:0000313" key="6">
    <source>
        <dbReference type="Proteomes" id="UP000031521"/>
    </source>
</evidence>
<dbReference type="SUPFAM" id="SSF54197">
    <property type="entry name" value="HIT-like"/>
    <property type="match status" value="1"/>
</dbReference>
<evidence type="ECO:0000256" key="1">
    <source>
        <dbReference type="PIRSR" id="PIRSR601310-1"/>
    </source>
</evidence>
<dbReference type="PROSITE" id="PS00892">
    <property type="entry name" value="HIT_1"/>
    <property type="match status" value="1"/>
</dbReference>
<evidence type="ECO:0000259" key="4">
    <source>
        <dbReference type="PROSITE" id="PS51084"/>
    </source>
</evidence>
<dbReference type="PRINTS" id="PR00332">
    <property type="entry name" value="HISTRIAD"/>
</dbReference>
<dbReference type="InterPro" id="IPR011146">
    <property type="entry name" value="HIT-like"/>
</dbReference>